<gene>
    <name evidence="1" type="ORF">S01H1_36875</name>
</gene>
<dbReference type="EMBL" id="BARS01023137">
    <property type="protein sequence ID" value="GAG08043.1"/>
    <property type="molecule type" value="Genomic_DNA"/>
</dbReference>
<comment type="caution">
    <text evidence="1">The sequence shown here is derived from an EMBL/GenBank/DDBJ whole genome shotgun (WGS) entry which is preliminary data.</text>
</comment>
<sequence length="61" mass="7231">MKVKPNNNIDFFVQILVQDIRMERFKPRNDILGTDLDVKNINRDTIPSLLRLCTKYIIILN</sequence>
<accession>X0V6E3</accession>
<organism evidence="1">
    <name type="scientific">marine sediment metagenome</name>
    <dbReference type="NCBI Taxonomy" id="412755"/>
    <lineage>
        <taxon>unclassified sequences</taxon>
        <taxon>metagenomes</taxon>
        <taxon>ecological metagenomes</taxon>
    </lineage>
</organism>
<proteinExistence type="predicted"/>
<evidence type="ECO:0000313" key="1">
    <source>
        <dbReference type="EMBL" id="GAG08043.1"/>
    </source>
</evidence>
<dbReference type="AlphaFoldDB" id="X0V6E3"/>
<protein>
    <submittedName>
        <fullName evidence="1">Uncharacterized protein</fullName>
    </submittedName>
</protein>
<name>X0V6E3_9ZZZZ</name>
<reference evidence="1" key="1">
    <citation type="journal article" date="2014" name="Front. Microbiol.">
        <title>High frequency of phylogenetically diverse reductive dehalogenase-homologous genes in deep subseafloor sedimentary metagenomes.</title>
        <authorList>
            <person name="Kawai M."/>
            <person name="Futagami T."/>
            <person name="Toyoda A."/>
            <person name="Takaki Y."/>
            <person name="Nishi S."/>
            <person name="Hori S."/>
            <person name="Arai W."/>
            <person name="Tsubouchi T."/>
            <person name="Morono Y."/>
            <person name="Uchiyama I."/>
            <person name="Ito T."/>
            <person name="Fujiyama A."/>
            <person name="Inagaki F."/>
            <person name="Takami H."/>
        </authorList>
    </citation>
    <scope>NUCLEOTIDE SEQUENCE</scope>
    <source>
        <strain evidence="1">Expedition CK06-06</strain>
    </source>
</reference>